<organism evidence="3 4">
    <name type="scientific">Trypanosoma rangeli SC58</name>
    <dbReference type="NCBI Taxonomy" id="429131"/>
    <lineage>
        <taxon>Eukaryota</taxon>
        <taxon>Discoba</taxon>
        <taxon>Euglenozoa</taxon>
        <taxon>Kinetoplastea</taxon>
        <taxon>Metakinetoplastina</taxon>
        <taxon>Trypanosomatida</taxon>
        <taxon>Trypanosomatidae</taxon>
        <taxon>Trypanosoma</taxon>
        <taxon>Herpetosoma</taxon>
    </lineage>
</organism>
<dbReference type="VEuPathDB" id="TriTrypDB:TRSC58_00043"/>
<comment type="caution">
    <text evidence="3">The sequence shown here is derived from an EMBL/GenBank/DDBJ whole genome shotgun (WGS) entry which is preliminary data.</text>
</comment>
<dbReference type="EMBL" id="AUPL01000043">
    <property type="protein sequence ID" value="ESL12193.1"/>
    <property type="molecule type" value="Genomic_DNA"/>
</dbReference>
<keyword evidence="4" id="KW-1185">Reference proteome</keyword>
<evidence type="ECO:0000256" key="1">
    <source>
        <dbReference type="PROSITE-ProRule" id="PRU00266"/>
    </source>
</evidence>
<protein>
    <recommendedName>
        <fullName evidence="2">DRBM domain-containing protein</fullName>
    </recommendedName>
</protein>
<proteinExistence type="predicted"/>
<feature type="domain" description="DRBM" evidence="2">
    <location>
        <begin position="986"/>
        <end position="1064"/>
    </location>
</feature>
<dbReference type="PROSITE" id="PS50137">
    <property type="entry name" value="DS_RBD"/>
    <property type="match status" value="1"/>
</dbReference>
<evidence type="ECO:0000313" key="4">
    <source>
        <dbReference type="Proteomes" id="UP000031737"/>
    </source>
</evidence>
<dbReference type="OrthoDB" id="261706at2759"/>
<sequence>MSAVVPLAGRIAKNRQLKLLAAQSRHLTSRFSDIFADARVCTTQRSSSHFEGTVCYPLSDSCTLRLASETAGNSSEAVERVRGAALALFSSKADLHHMLQAVDSDVFVEFSATLHSMDANAVIHLTRVNDVSAHAATGQFLVTVTVELPLKDDEAASEIGERRFHENDIVSDIAVCRTSGRCPRDAVKRGFALSLAELDGHAVTEQQGREVEAWCYLQSVQHDELLHDWEPVGLSAFLSRSLRDAGSTAVKWLPLRDETNTVRVAGLPGRESQSFTLTTSDAAGNEVPLTLPLPSPPLAFQRVLMGDDDDSARLVYASALAWPGKWVVSSVLMRLCTILNASICGTDVLPCGMRGAALTSQEASLSSVRSFVEAHGTLPVTPVPHSLERSLFIANNRLAACFTNQNGGEQLGGSGMPLICLGAVPTGTKTLEQGIHLQLEVKPSEGGADSQAYRTFLVAMLRVANEATRRGKQASRLHPVSALNTGLMGHLWGLLAAMDALTETRRNNSLREISFWSPAKMSFSTHDKRKQQELSSFICQLFAADARVVEASSGAGNFFNMLSLSSSSLEVQSLPLCHVLETPDETCRRLLHSVEPGIPEVRDGEHEIDPRRIVEAATKQREMQQASYYCPDLILMIQEMRLELHLPQRSLPTLEFFQKAVHDVPQRVQEIALGAYGDVPVYTRVVAHWGPNLRVKVESDMEGVMDKDGVYRFLSPHHNHCGPLRLLLSAVCAMYKRVFPHRTSFPLIGLNSPTQRRSIDFLLYSWFMAPPQIRCFEIDIRAARLTAARDAVAKQRPDAAEMVLSHPVNNYIIRAMLFYDFCGQRVLFAETHAATVWEAVRHVNELAVSLNVPEQDAFPPRAKIQRDSRGFNTPPGGYDSEVALLLRALVGATHSHPRLCFVRTNDPAASWLEGTVEVQVPHRKIRCAASVTQARGVIPTLAAACREALRGVADEEEAARALWSAQDAGPLIPRDNFPHFSARYYTPVNLLGEVLQGVAGKYQCTYTIDSHTREVVCLLHVAALAGYGNAAPDQVPFPLGVGRGRSKRVAWAAAATQALQTNFPNVLQQVERHKKLCGLLHRPDDLWRLGCREGFTIAMVPSRDAEDGGGYTCTVVPRKPLEMQEVNAEAEASDVDSPKILIEHYADRGVDAYLAAADALLDRLRQQRQDHTGVAVEDNCFISWDPTTNYGKSAWHACCGALGVAFGGKVLLRFDGGRKDAWDRESEVPMRVQLVVRTWSPIDKGVVETPLHTLYERRIMEYSCITGLNEKGGPLAEHLLFASTRLLAEATSKYTDGHTRKSLARLLSLLRWLKEREQCCVRLNTKRCLESCAELTLGCQSCVVVRQVACGKVSAELGVWLPGQRCASRVPVVLSACTDHTTTEALKGLEDKVRGLVDSLWDILLRSCTH</sequence>
<accession>A0A061J9S4</accession>
<reference evidence="3 4" key="1">
    <citation type="submission" date="2013-07" db="EMBL/GenBank/DDBJ databases">
        <authorList>
            <person name="Stoco P.H."/>
            <person name="Wagner G."/>
            <person name="Gerber A."/>
            <person name="Zaha A."/>
            <person name="Thompson C."/>
            <person name="Bartholomeu D.C."/>
            <person name="Luckemeyer D.D."/>
            <person name="Bahia D."/>
            <person name="Loreto E."/>
            <person name="Prestes E.B."/>
            <person name="Lima F.M."/>
            <person name="Rodrigues-Luiz G."/>
            <person name="Vallejo G.A."/>
            <person name="Filho J.F."/>
            <person name="Monteiro K.M."/>
            <person name="Tyler K.M."/>
            <person name="de Almeida L.G."/>
            <person name="Ortiz M.F."/>
            <person name="Siervo M.A."/>
            <person name="de Moraes M.H."/>
            <person name="Cunha O.L."/>
            <person name="Mendonca-Neto R."/>
            <person name="Silva R."/>
            <person name="Teixeira S.M."/>
            <person name="Murta S.M."/>
            <person name="Sincero T.C."/>
            <person name="Mendes T.A."/>
            <person name="Urmenyi T.P."/>
            <person name="Silva V.G."/>
            <person name="da Rocha W.D."/>
            <person name="Andersson B."/>
            <person name="Romanha A.J."/>
            <person name="Steindel M."/>
            <person name="de Vasconcelos A.T."/>
            <person name="Grisard E.C."/>
        </authorList>
    </citation>
    <scope>NUCLEOTIDE SEQUENCE [LARGE SCALE GENOMIC DNA]</scope>
    <source>
        <strain evidence="3 4">SC58</strain>
    </source>
</reference>
<gene>
    <name evidence="3" type="ORF">TRSC58_00043</name>
</gene>
<evidence type="ECO:0000259" key="2">
    <source>
        <dbReference type="PROSITE" id="PS50137"/>
    </source>
</evidence>
<dbReference type="InterPro" id="IPR014720">
    <property type="entry name" value="dsRBD_dom"/>
</dbReference>
<keyword evidence="1" id="KW-0694">RNA-binding</keyword>
<evidence type="ECO:0000313" key="3">
    <source>
        <dbReference type="EMBL" id="ESL12193.1"/>
    </source>
</evidence>
<dbReference type="Proteomes" id="UP000031737">
    <property type="component" value="Unassembled WGS sequence"/>
</dbReference>
<name>A0A061J9S4_TRYRA</name>
<dbReference type="GO" id="GO:0003723">
    <property type="term" value="F:RNA binding"/>
    <property type="evidence" value="ECO:0007669"/>
    <property type="project" value="UniProtKB-UniRule"/>
</dbReference>